<protein>
    <submittedName>
        <fullName evidence="2">Uncharacterized protein</fullName>
    </submittedName>
</protein>
<dbReference type="EMBL" id="JANPWB010000008">
    <property type="protein sequence ID" value="KAJ1165095.1"/>
    <property type="molecule type" value="Genomic_DNA"/>
</dbReference>
<dbReference type="AlphaFoldDB" id="A0AAV7SM21"/>
<name>A0AAV7SM21_PLEWA</name>
<reference evidence="2" key="1">
    <citation type="journal article" date="2022" name="bioRxiv">
        <title>Sequencing and chromosome-scale assembly of the giantPleurodeles waltlgenome.</title>
        <authorList>
            <person name="Brown T."/>
            <person name="Elewa A."/>
            <person name="Iarovenko S."/>
            <person name="Subramanian E."/>
            <person name="Araus A.J."/>
            <person name="Petzold A."/>
            <person name="Susuki M."/>
            <person name="Suzuki K.-i.T."/>
            <person name="Hayashi T."/>
            <person name="Toyoda A."/>
            <person name="Oliveira C."/>
            <person name="Osipova E."/>
            <person name="Leigh N.D."/>
            <person name="Simon A."/>
            <person name="Yun M.H."/>
        </authorList>
    </citation>
    <scope>NUCLEOTIDE SEQUENCE</scope>
    <source>
        <strain evidence="2">20211129_DDA</strain>
        <tissue evidence="2">Liver</tissue>
    </source>
</reference>
<organism evidence="2 3">
    <name type="scientific">Pleurodeles waltl</name>
    <name type="common">Iberian ribbed newt</name>
    <dbReference type="NCBI Taxonomy" id="8319"/>
    <lineage>
        <taxon>Eukaryota</taxon>
        <taxon>Metazoa</taxon>
        <taxon>Chordata</taxon>
        <taxon>Craniata</taxon>
        <taxon>Vertebrata</taxon>
        <taxon>Euteleostomi</taxon>
        <taxon>Amphibia</taxon>
        <taxon>Batrachia</taxon>
        <taxon>Caudata</taxon>
        <taxon>Salamandroidea</taxon>
        <taxon>Salamandridae</taxon>
        <taxon>Pleurodelinae</taxon>
        <taxon>Pleurodeles</taxon>
    </lineage>
</organism>
<evidence type="ECO:0000313" key="2">
    <source>
        <dbReference type="EMBL" id="KAJ1165095.1"/>
    </source>
</evidence>
<evidence type="ECO:0000256" key="1">
    <source>
        <dbReference type="SAM" id="MobiDB-lite"/>
    </source>
</evidence>
<dbReference type="Proteomes" id="UP001066276">
    <property type="component" value="Chromosome 4_2"/>
</dbReference>
<feature type="region of interest" description="Disordered" evidence="1">
    <location>
        <begin position="111"/>
        <end position="143"/>
    </location>
</feature>
<keyword evidence="3" id="KW-1185">Reference proteome</keyword>
<sequence>MRGIRHGVGLAGWVFLCCRGKVRECCRASEESNCLAGFPDCLLDDLPPGIIGLWAQKDSKRGGNFSMRRYAANGLTHSAASRDLYCDHRNPVQGTAHTPLCSGRRTQVIDEEAGGSAPRARCPSSPRDRDVRSAIPLHLQPPPPVAVAALSRSVKKKGQVVDPVWQKRKQDC</sequence>
<accession>A0AAV7SM21</accession>
<gene>
    <name evidence="2" type="ORF">NDU88_005524</name>
</gene>
<comment type="caution">
    <text evidence="2">The sequence shown here is derived from an EMBL/GenBank/DDBJ whole genome shotgun (WGS) entry which is preliminary data.</text>
</comment>
<proteinExistence type="predicted"/>
<evidence type="ECO:0000313" key="3">
    <source>
        <dbReference type="Proteomes" id="UP001066276"/>
    </source>
</evidence>